<keyword evidence="2" id="KW-1185">Reference proteome</keyword>
<dbReference type="Proteomes" id="UP001385951">
    <property type="component" value="Unassembled WGS sequence"/>
</dbReference>
<name>A0AAW0GFR2_9APHY</name>
<evidence type="ECO:0000313" key="1">
    <source>
        <dbReference type="EMBL" id="KAK7688321.1"/>
    </source>
</evidence>
<evidence type="ECO:0000313" key="2">
    <source>
        <dbReference type="Proteomes" id="UP001385951"/>
    </source>
</evidence>
<sequence>MIQSRYRRPDYKDNHLSGSDLSIGITRTILWDQFSHRFPWPWPGLHLKTQRCGYRPELEEPEDGIEEREQIP</sequence>
<reference evidence="1 2" key="1">
    <citation type="submission" date="2022-09" db="EMBL/GenBank/DDBJ databases">
        <authorList>
            <person name="Palmer J.M."/>
        </authorList>
    </citation>
    <scope>NUCLEOTIDE SEQUENCE [LARGE SCALE GENOMIC DNA]</scope>
    <source>
        <strain evidence="1 2">DSM 7382</strain>
    </source>
</reference>
<accession>A0AAW0GFR2</accession>
<dbReference type="EMBL" id="JASBNA010000011">
    <property type="protein sequence ID" value="KAK7688321.1"/>
    <property type="molecule type" value="Genomic_DNA"/>
</dbReference>
<comment type="caution">
    <text evidence="1">The sequence shown here is derived from an EMBL/GenBank/DDBJ whole genome shotgun (WGS) entry which is preliminary data.</text>
</comment>
<protein>
    <submittedName>
        <fullName evidence="1">Uncharacterized protein</fullName>
    </submittedName>
</protein>
<dbReference type="AlphaFoldDB" id="A0AAW0GFR2"/>
<organism evidence="1 2">
    <name type="scientific">Cerrena zonata</name>
    <dbReference type="NCBI Taxonomy" id="2478898"/>
    <lineage>
        <taxon>Eukaryota</taxon>
        <taxon>Fungi</taxon>
        <taxon>Dikarya</taxon>
        <taxon>Basidiomycota</taxon>
        <taxon>Agaricomycotina</taxon>
        <taxon>Agaricomycetes</taxon>
        <taxon>Polyporales</taxon>
        <taxon>Cerrenaceae</taxon>
        <taxon>Cerrena</taxon>
    </lineage>
</organism>
<gene>
    <name evidence="1" type="ORF">QCA50_008693</name>
</gene>
<proteinExistence type="predicted"/>